<dbReference type="EMBL" id="JAAOZC010000001">
    <property type="protein sequence ID" value="NIJ06452.1"/>
    <property type="molecule type" value="Genomic_DNA"/>
</dbReference>
<feature type="domain" description="Peptidase A2" evidence="3">
    <location>
        <begin position="54"/>
        <end position="132"/>
    </location>
</feature>
<feature type="signal peptide" evidence="2">
    <location>
        <begin position="1"/>
        <end position="16"/>
    </location>
</feature>
<name>A0ABX0TLR3_9SPHN</name>
<dbReference type="GO" id="GO:0008233">
    <property type="term" value="F:peptidase activity"/>
    <property type="evidence" value="ECO:0007669"/>
    <property type="project" value="UniProtKB-KW"/>
</dbReference>
<dbReference type="InterPro" id="IPR001995">
    <property type="entry name" value="Peptidase_A2_cat"/>
</dbReference>
<dbReference type="Proteomes" id="UP000727456">
    <property type="component" value="Unassembled WGS sequence"/>
</dbReference>
<evidence type="ECO:0000259" key="3">
    <source>
        <dbReference type="PROSITE" id="PS50175"/>
    </source>
</evidence>
<dbReference type="InterPro" id="IPR034122">
    <property type="entry name" value="Retropepsin-like_bacterial"/>
</dbReference>
<evidence type="ECO:0000313" key="4">
    <source>
        <dbReference type="EMBL" id="NIJ06452.1"/>
    </source>
</evidence>
<feature type="chain" id="PRO_5047347022" evidence="2">
    <location>
        <begin position="17"/>
        <end position="305"/>
    </location>
</feature>
<sequence>MHILLLAILAAGASSVGLPITQPADVPPTETLAAASDFAARMTLPAQVNGHGPYRFMIDTGADRSVVSDRLAQELSLAAGSPVTVYGIQGPEPVTTAALETLRIGRREHHAITAPVLPQGSLGASGMIGLDALANESVLFDFKRNEVTIARSATEAMVGNSDVITVVGKSRFGQLILTDARVKGVKVYAIIDTGAESTIGNLALRKLMGRSGPLDDKGARIIGATGASLPAESGSVPTIRLGSLQIADMPIAYCDVATFRKFGIGDKPAILIGMDVLRGFERVAVDFRRRQVRFRVGEGVLAQTS</sequence>
<keyword evidence="2" id="KW-0732">Signal</keyword>
<gene>
    <name evidence="4" type="ORF">FHS31_000034</name>
</gene>
<organism evidence="4 5">
    <name type="scientific">Sphingomonas vulcanisoli</name>
    <dbReference type="NCBI Taxonomy" id="1658060"/>
    <lineage>
        <taxon>Bacteria</taxon>
        <taxon>Pseudomonadati</taxon>
        <taxon>Pseudomonadota</taxon>
        <taxon>Alphaproteobacteria</taxon>
        <taxon>Sphingomonadales</taxon>
        <taxon>Sphingomonadaceae</taxon>
        <taxon>Sphingomonas</taxon>
    </lineage>
</organism>
<protein>
    <submittedName>
        <fullName evidence="4">Aspartyl protease</fullName>
    </submittedName>
</protein>
<dbReference type="PROSITE" id="PS00141">
    <property type="entry name" value="ASP_PROTEASE"/>
    <property type="match status" value="1"/>
</dbReference>
<proteinExistence type="predicted"/>
<evidence type="ECO:0000313" key="5">
    <source>
        <dbReference type="Proteomes" id="UP000727456"/>
    </source>
</evidence>
<feature type="domain" description="Peptidase A2" evidence="3">
    <location>
        <begin position="187"/>
        <end position="276"/>
    </location>
</feature>
<dbReference type="PROSITE" id="PS50175">
    <property type="entry name" value="ASP_PROT_RETROV"/>
    <property type="match status" value="2"/>
</dbReference>
<accession>A0ABX0TLR3</accession>
<evidence type="ECO:0000256" key="1">
    <source>
        <dbReference type="ARBA" id="ARBA00022801"/>
    </source>
</evidence>
<dbReference type="InterPro" id="IPR021109">
    <property type="entry name" value="Peptidase_aspartic_dom_sf"/>
</dbReference>
<keyword evidence="1" id="KW-0378">Hydrolase</keyword>
<evidence type="ECO:0000256" key="2">
    <source>
        <dbReference type="SAM" id="SignalP"/>
    </source>
</evidence>
<dbReference type="SUPFAM" id="SSF50630">
    <property type="entry name" value="Acid proteases"/>
    <property type="match status" value="2"/>
</dbReference>
<dbReference type="RefSeq" id="WP_167070921.1">
    <property type="nucleotide sequence ID" value="NZ_JAAOZC010000001.1"/>
</dbReference>
<dbReference type="InterPro" id="IPR001969">
    <property type="entry name" value="Aspartic_peptidase_AS"/>
</dbReference>
<dbReference type="Pfam" id="PF13650">
    <property type="entry name" value="Asp_protease_2"/>
    <property type="match status" value="2"/>
</dbReference>
<dbReference type="CDD" id="cd05483">
    <property type="entry name" value="retropepsin_like_bacteria"/>
    <property type="match status" value="1"/>
</dbReference>
<keyword evidence="4" id="KW-0645">Protease</keyword>
<reference evidence="4 5" key="1">
    <citation type="submission" date="2020-03" db="EMBL/GenBank/DDBJ databases">
        <title>Genomic Encyclopedia of Type Strains, Phase III (KMG-III): the genomes of soil and plant-associated and newly described type strains.</title>
        <authorList>
            <person name="Whitman W."/>
        </authorList>
    </citation>
    <scope>NUCLEOTIDE SEQUENCE [LARGE SCALE GENOMIC DNA]</scope>
    <source>
        <strain evidence="4 5">CECT 8804</strain>
    </source>
</reference>
<comment type="caution">
    <text evidence="4">The sequence shown here is derived from an EMBL/GenBank/DDBJ whole genome shotgun (WGS) entry which is preliminary data.</text>
</comment>
<dbReference type="Gene3D" id="2.40.70.10">
    <property type="entry name" value="Acid Proteases"/>
    <property type="match status" value="2"/>
</dbReference>
<dbReference type="GO" id="GO:0006508">
    <property type="term" value="P:proteolysis"/>
    <property type="evidence" value="ECO:0007669"/>
    <property type="project" value="UniProtKB-KW"/>
</dbReference>
<keyword evidence="5" id="KW-1185">Reference proteome</keyword>